<dbReference type="InterPro" id="IPR034015">
    <property type="entry name" value="M1_LTA4H"/>
</dbReference>
<keyword evidence="2" id="KW-0031">Aminopeptidase</keyword>
<sequence length="715" mass="80295">MSRLIVAVACSVLIWLGLGVSSAAAELIIQHHELVVELNPTNHTITGQDTIQLVGVPGDHPVVHLNLHPDLEIQEVLVGGKALDFWEEALQASKNGPGVEPSMVTRTVEIPIPSLSDTQKRISLKISYRGEINDPPRAAPGLRFVRPDKTNGHIGEEGVYLTSETSWYPDILGSLATFHVTITLPKEWRAVTHGRETSYVVEGDASTAEWHIEANTEALTLAANRFVKHQRLWQGIELSTYLLEENGHLAEQYLEASAGYLAFYSEMLGPYPFPKFSVVENFFPSGLGLPSFTLLGSGVIRRGYTQPYSLGHEVVHSWLGNSVLNQFETGNWVEGLTTYLSNYYYEERFEGPETAVAHRQRMMVEYSLYSSPKNDYPVVKFHHKENRLDNAIGYQKTAMVFHMLRRRIGDYAFFRGVRQLVADYTGRYAGWNQVQRQFELAAREDLSWFFTQWVERPGAPKLAIREAQIEPGDGSGFWIRLRVSQGKERFRLQVPVVIQLGQGKDFRVLLDLREKEQLMSVWVPAKPVRLTLDPEFQAFRRLARNQIPPMLNLWATDEHRAVSSPPSEADQEAYRAALDRIHSQEEEVVWLKTGARFKNSQSVLAFGGPEQNATTAEVIGWCGSRIKVDGQGVTIEGTTYSGEQTAILVSCANPKQPSHVGTAFFGLSPGAVRHVARLLFFYGWDSYLVYQHGKVVARGSFAPQVKEFTVKLQAA</sequence>
<proteinExistence type="predicted"/>
<dbReference type="InterPro" id="IPR014782">
    <property type="entry name" value="Peptidase_M1_dom"/>
</dbReference>
<dbReference type="InterPro" id="IPR042097">
    <property type="entry name" value="Aminopeptidase_N-like_N_sf"/>
</dbReference>
<dbReference type="RefSeq" id="WP_313833965.1">
    <property type="nucleotide sequence ID" value="NZ_JAQOUE010000001.1"/>
</dbReference>
<dbReference type="InterPro" id="IPR027268">
    <property type="entry name" value="Peptidase_M4/M1_CTD_sf"/>
</dbReference>
<evidence type="ECO:0000259" key="1">
    <source>
        <dbReference type="Pfam" id="PF01433"/>
    </source>
</evidence>
<dbReference type="Proteomes" id="UP001250932">
    <property type="component" value="Unassembled WGS sequence"/>
</dbReference>
<protein>
    <submittedName>
        <fullName evidence="2">M1 family aminopeptidase</fullName>
    </submittedName>
</protein>
<evidence type="ECO:0000313" key="3">
    <source>
        <dbReference type="Proteomes" id="UP001250932"/>
    </source>
</evidence>
<dbReference type="SUPFAM" id="SSF63737">
    <property type="entry name" value="Leukotriene A4 hydrolase N-terminal domain"/>
    <property type="match status" value="1"/>
</dbReference>
<feature type="domain" description="Peptidase M1 membrane alanine aminopeptidase" evidence="1">
    <location>
        <begin position="311"/>
        <end position="453"/>
    </location>
</feature>
<dbReference type="Gene3D" id="2.60.40.1730">
    <property type="entry name" value="tricorn interacting facor f3 domain"/>
    <property type="match status" value="1"/>
</dbReference>
<dbReference type="PANTHER" id="PTHR45726">
    <property type="entry name" value="LEUKOTRIENE A-4 HYDROLASE"/>
    <property type="match status" value="1"/>
</dbReference>
<name>A0ABU3KAF5_9BACT</name>
<dbReference type="GO" id="GO:0004177">
    <property type="term" value="F:aminopeptidase activity"/>
    <property type="evidence" value="ECO:0007669"/>
    <property type="project" value="UniProtKB-KW"/>
</dbReference>
<keyword evidence="3" id="KW-1185">Reference proteome</keyword>
<comment type="caution">
    <text evidence="2">The sequence shown here is derived from an EMBL/GenBank/DDBJ whole genome shotgun (WGS) entry which is preliminary data.</text>
</comment>
<accession>A0ABU3KAF5</accession>
<dbReference type="PANTHER" id="PTHR45726:SF3">
    <property type="entry name" value="LEUKOTRIENE A-4 HYDROLASE"/>
    <property type="match status" value="1"/>
</dbReference>
<keyword evidence="2" id="KW-0378">Hydrolase</keyword>
<dbReference type="EMBL" id="JAQOUE010000001">
    <property type="protein sequence ID" value="MDT7043398.1"/>
    <property type="molecule type" value="Genomic_DNA"/>
</dbReference>
<gene>
    <name evidence="2" type="ORF">PPG34_13640</name>
</gene>
<reference evidence="2 3" key="1">
    <citation type="journal article" date="2023" name="ISME J.">
        <title>Cultivation and genomic characterization of novel and ubiquitous marine nitrite-oxidizing bacteria from the Nitrospirales.</title>
        <authorList>
            <person name="Mueller A.J."/>
            <person name="Daebeler A."/>
            <person name="Herbold C.W."/>
            <person name="Kirkegaard R.H."/>
            <person name="Daims H."/>
        </authorList>
    </citation>
    <scope>NUCLEOTIDE SEQUENCE [LARGE SCALE GENOMIC DNA]</scope>
    <source>
        <strain evidence="2 3">EB</strain>
    </source>
</reference>
<evidence type="ECO:0000313" key="2">
    <source>
        <dbReference type="EMBL" id="MDT7043398.1"/>
    </source>
</evidence>
<dbReference type="Gene3D" id="1.10.390.10">
    <property type="entry name" value="Neutral Protease Domain 2"/>
    <property type="match status" value="1"/>
</dbReference>
<dbReference type="SUPFAM" id="SSF55486">
    <property type="entry name" value="Metalloproteases ('zincins'), catalytic domain"/>
    <property type="match status" value="1"/>
</dbReference>
<dbReference type="Pfam" id="PF01433">
    <property type="entry name" value="Peptidase_M1"/>
    <property type="match status" value="1"/>
</dbReference>
<keyword evidence="2" id="KW-0645">Protease</keyword>
<organism evidence="2 3">
    <name type="scientific">Candidatus Nitronereus thalassa</name>
    <dbReference type="NCBI Taxonomy" id="3020898"/>
    <lineage>
        <taxon>Bacteria</taxon>
        <taxon>Pseudomonadati</taxon>
        <taxon>Nitrospirota</taxon>
        <taxon>Nitrospiria</taxon>
        <taxon>Nitrospirales</taxon>
        <taxon>Nitrospiraceae</taxon>
        <taxon>Candidatus Nitronereus</taxon>
    </lineage>
</organism>